<evidence type="ECO:0000256" key="11">
    <source>
        <dbReference type="HAMAP-Rule" id="MF_01633"/>
    </source>
</evidence>
<comment type="function">
    <text evidence="11">Catalyzes the ATP-dependent conversion of 7-carboxy-7-deazaguanine (CDG) to 7-cyano-7-deazaguanine (preQ(0)).</text>
</comment>
<evidence type="ECO:0000256" key="9">
    <source>
        <dbReference type="ARBA" id="ARBA00039149"/>
    </source>
</evidence>
<evidence type="ECO:0000256" key="2">
    <source>
        <dbReference type="ARBA" id="ARBA00022598"/>
    </source>
</evidence>
<dbReference type="GO" id="GO:0016879">
    <property type="term" value="F:ligase activity, forming carbon-nitrogen bonds"/>
    <property type="evidence" value="ECO:0007669"/>
    <property type="project" value="UniProtKB-UniRule"/>
</dbReference>
<organism evidence="12">
    <name type="scientific">Nitratifractor salsuginis</name>
    <dbReference type="NCBI Taxonomy" id="269261"/>
    <lineage>
        <taxon>Bacteria</taxon>
        <taxon>Pseudomonadati</taxon>
        <taxon>Campylobacterota</taxon>
        <taxon>Epsilonproteobacteria</taxon>
        <taxon>Campylobacterales</taxon>
        <taxon>Sulfurovaceae</taxon>
        <taxon>Nitratifractor</taxon>
    </lineage>
</organism>
<dbReference type="Proteomes" id="UP000885722">
    <property type="component" value="Unassembled WGS sequence"/>
</dbReference>
<feature type="binding site" evidence="11">
    <location>
        <position position="198"/>
    </location>
    <ligand>
        <name>Zn(2+)</name>
        <dbReference type="ChEBI" id="CHEBI:29105"/>
    </ligand>
</feature>
<evidence type="ECO:0000256" key="3">
    <source>
        <dbReference type="ARBA" id="ARBA00022723"/>
    </source>
</evidence>
<name>A0A7V2SI52_9BACT</name>
<keyword evidence="4 11" id="KW-0547">Nucleotide-binding</keyword>
<keyword evidence="6 11" id="KW-0862">Zinc</keyword>
<dbReference type="EMBL" id="DRNO01000028">
    <property type="protein sequence ID" value="HFC03308.1"/>
    <property type="molecule type" value="Genomic_DNA"/>
</dbReference>
<dbReference type="AlphaFoldDB" id="A0A7V2SI52"/>
<protein>
    <recommendedName>
        <fullName evidence="9 11">7-cyano-7-deazaguanine synthase</fullName>
        <ecNumber evidence="9 11">6.3.4.20</ecNumber>
    </recommendedName>
    <alternativeName>
        <fullName evidence="11">7-cyano-7-carbaguanine synthase</fullName>
    </alternativeName>
    <alternativeName>
        <fullName evidence="11">PreQ(0) synthase</fullName>
    </alternativeName>
    <alternativeName>
        <fullName evidence="11">Queuosine biosynthesis protein QueC</fullName>
    </alternativeName>
</protein>
<dbReference type="GO" id="GO:0008270">
    <property type="term" value="F:zinc ion binding"/>
    <property type="evidence" value="ECO:0007669"/>
    <property type="project" value="UniProtKB-UniRule"/>
</dbReference>
<comment type="caution">
    <text evidence="12">The sequence shown here is derived from an EMBL/GenBank/DDBJ whole genome shotgun (WGS) entry which is preliminary data.</text>
</comment>
<evidence type="ECO:0000256" key="4">
    <source>
        <dbReference type="ARBA" id="ARBA00022741"/>
    </source>
</evidence>
<dbReference type="UniPathway" id="UPA00391"/>
<feature type="binding site" evidence="11">
    <location>
        <position position="187"/>
    </location>
    <ligand>
        <name>Zn(2+)</name>
        <dbReference type="ChEBI" id="CHEBI:29105"/>
    </ligand>
</feature>
<keyword evidence="2 11" id="KW-0436">Ligase</keyword>
<evidence type="ECO:0000256" key="10">
    <source>
        <dbReference type="ARBA" id="ARBA00047890"/>
    </source>
</evidence>
<evidence type="ECO:0000256" key="1">
    <source>
        <dbReference type="ARBA" id="ARBA00005061"/>
    </source>
</evidence>
<dbReference type="EC" id="6.3.4.20" evidence="9 11"/>
<comment type="similarity">
    <text evidence="8 11">Belongs to the QueC family.</text>
</comment>
<dbReference type="Pfam" id="PF06508">
    <property type="entry name" value="QueC"/>
    <property type="match status" value="1"/>
</dbReference>
<dbReference type="HAMAP" id="MF_01633">
    <property type="entry name" value="QueC"/>
    <property type="match status" value="1"/>
</dbReference>
<reference evidence="12" key="1">
    <citation type="journal article" date="2020" name="mSystems">
        <title>Genome- and Community-Level Interaction Insights into Carbon Utilization and Element Cycling Functions of Hydrothermarchaeota in Hydrothermal Sediment.</title>
        <authorList>
            <person name="Zhou Z."/>
            <person name="Liu Y."/>
            <person name="Xu W."/>
            <person name="Pan J."/>
            <person name="Luo Z.H."/>
            <person name="Li M."/>
        </authorList>
    </citation>
    <scope>NUCLEOTIDE SEQUENCE [LARGE SCALE GENOMIC DNA]</scope>
    <source>
        <strain evidence="12">HyVt-513</strain>
    </source>
</reference>
<dbReference type="SUPFAM" id="SSF52402">
    <property type="entry name" value="Adenine nucleotide alpha hydrolases-like"/>
    <property type="match status" value="1"/>
</dbReference>
<gene>
    <name evidence="11 12" type="primary">queC</name>
    <name evidence="12" type="ORF">ENJ74_00415</name>
</gene>
<sequence length="225" mass="24529">MPKAVCIISGGMDSAVSAALAKHEGYGIIAVHFNYGQRTEAKERECFRLLAEDLEAEERYEIDLPFFAQIGASALTDRSIEVPTGGIEPGVPVTYVPFRNGIFLSIAAAIAEKHGAEAIVIGVVEEDSSGYPDCRESYIRAMEKAINLGTKEETQITIKMPLVHLKKSEIVSRALEIGVDLGHTWSCYREEEAACGVCDSCRLRLQGFRQAGVSDPIPYAESEKS</sequence>
<comment type="catalytic activity">
    <reaction evidence="10 11">
        <text>7-carboxy-7-carbaguanine + NH4(+) + 2 ATP = 7-cyano-7-carbaguanine + 2 AMP + 2 diphosphate + 2 H(+)</text>
        <dbReference type="Rhea" id="RHEA:27982"/>
        <dbReference type="ChEBI" id="CHEBI:15378"/>
        <dbReference type="ChEBI" id="CHEBI:28938"/>
        <dbReference type="ChEBI" id="CHEBI:30616"/>
        <dbReference type="ChEBI" id="CHEBI:33019"/>
        <dbReference type="ChEBI" id="CHEBI:45075"/>
        <dbReference type="ChEBI" id="CHEBI:61036"/>
        <dbReference type="ChEBI" id="CHEBI:456215"/>
        <dbReference type="EC" id="6.3.4.20"/>
    </reaction>
</comment>
<keyword evidence="5 11" id="KW-0671">Queuosine biosynthesis</keyword>
<dbReference type="CDD" id="cd01995">
    <property type="entry name" value="QueC-like"/>
    <property type="match status" value="1"/>
</dbReference>
<dbReference type="GO" id="GO:0005524">
    <property type="term" value="F:ATP binding"/>
    <property type="evidence" value="ECO:0007669"/>
    <property type="project" value="UniProtKB-UniRule"/>
</dbReference>
<dbReference type="Gene3D" id="3.40.50.620">
    <property type="entry name" value="HUPs"/>
    <property type="match status" value="1"/>
</dbReference>
<dbReference type="NCBIfam" id="TIGR00364">
    <property type="entry name" value="7-cyano-7-deazaguanine synthase QueC"/>
    <property type="match status" value="1"/>
</dbReference>
<dbReference type="InterPro" id="IPR014729">
    <property type="entry name" value="Rossmann-like_a/b/a_fold"/>
</dbReference>
<keyword evidence="7 11" id="KW-0067">ATP-binding</keyword>
<dbReference type="InterPro" id="IPR018317">
    <property type="entry name" value="QueC"/>
</dbReference>
<evidence type="ECO:0000256" key="5">
    <source>
        <dbReference type="ARBA" id="ARBA00022785"/>
    </source>
</evidence>
<feature type="binding site" evidence="11">
    <location>
        <position position="195"/>
    </location>
    <ligand>
        <name>Zn(2+)</name>
        <dbReference type="ChEBI" id="CHEBI:29105"/>
    </ligand>
</feature>
<keyword evidence="3 11" id="KW-0479">Metal-binding</keyword>
<evidence type="ECO:0000256" key="6">
    <source>
        <dbReference type="ARBA" id="ARBA00022833"/>
    </source>
</evidence>
<feature type="binding site" evidence="11">
    <location>
        <begin position="8"/>
        <end position="18"/>
    </location>
    <ligand>
        <name>ATP</name>
        <dbReference type="ChEBI" id="CHEBI:30616"/>
    </ligand>
</feature>
<dbReference type="PANTHER" id="PTHR42914:SF1">
    <property type="entry name" value="7-CYANO-7-DEAZAGUANINE SYNTHASE"/>
    <property type="match status" value="1"/>
</dbReference>
<dbReference type="PIRSF" id="PIRSF006293">
    <property type="entry name" value="ExsB"/>
    <property type="match status" value="1"/>
</dbReference>
<evidence type="ECO:0000256" key="7">
    <source>
        <dbReference type="ARBA" id="ARBA00022840"/>
    </source>
</evidence>
<accession>A0A7V2SI52</accession>
<evidence type="ECO:0000313" key="12">
    <source>
        <dbReference type="EMBL" id="HFC03308.1"/>
    </source>
</evidence>
<dbReference type="GO" id="GO:0008616">
    <property type="term" value="P:tRNA queuosine(34) biosynthetic process"/>
    <property type="evidence" value="ECO:0007669"/>
    <property type="project" value="UniProtKB-UniRule"/>
</dbReference>
<comment type="pathway">
    <text evidence="1 11">Purine metabolism; 7-cyano-7-deazaguanine biosynthesis.</text>
</comment>
<comment type="cofactor">
    <cofactor evidence="11">
        <name>Zn(2+)</name>
        <dbReference type="ChEBI" id="CHEBI:29105"/>
    </cofactor>
    <text evidence="11">Binds 1 zinc ion per subunit.</text>
</comment>
<evidence type="ECO:0000256" key="8">
    <source>
        <dbReference type="ARBA" id="ARBA00037993"/>
    </source>
</evidence>
<proteinExistence type="inferred from homology"/>
<dbReference type="PANTHER" id="PTHR42914">
    <property type="entry name" value="7-CYANO-7-DEAZAGUANINE SYNTHASE"/>
    <property type="match status" value="1"/>
</dbReference>
<feature type="binding site" evidence="11">
    <location>
        <position position="201"/>
    </location>
    <ligand>
        <name>Zn(2+)</name>
        <dbReference type="ChEBI" id="CHEBI:29105"/>
    </ligand>
</feature>